<feature type="compositionally biased region" description="Acidic residues" evidence="5">
    <location>
        <begin position="235"/>
        <end position="246"/>
    </location>
</feature>
<feature type="region of interest" description="Disordered" evidence="5">
    <location>
        <begin position="1323"/>
        <end position="1400"/>
    </location>
</feature>
<keyword evidence="9" id="KW-1185">Reference proteome</keyword>
<protein>
    <recommendedName>
        <fullName evidence="7">SD-repeat containing protein B domain-containing protein</fullName>
    </recommendedName>
</protein>
<feature type="compositionally biased region" description="Acidic residues" evidence="5">
    <location>
        <begin position="1166"/>
        <end position="1204"/>
    </location>
</feature>
<dbReference type="InterPro" id="IPR013783">
    <property type="entry name" value="Ig-like_fold"/>
</dbReference>
<feature type="region of interest" description="Disordered" evidence="5">
    <location>
        <begin position="1146"/>
        <end position="1222"/>
    </location>
</feature>
<evidence type="ECO:0000313" key="9">
    <source>
        <dbReference type="Proteomes" id="UP000219559"/>
    </source>
</evidence>
<feature type="domain" description="SD-repeat containing protein B" evidence="7">
    <location>
        <begin position="1409"/>
        <end position="1520"/>
    </location>
</feature>
<dbReference type="PROSITE" id="PS51234">
    <property type="entry name" value="TSP3"/>
    <property type="match status" value="6"/>
</dbReference>
<dbReference type="PANTHER" id="PTHR10199">
    <property type="entry name" value="THROMBOSPONDIN"/>
    <property type="match status" value="1"/>
</dbReference>
<dbReference type="InterPro" id="IPR003367">
    <property type="entry name" value="Thrombospondin_3-like_rpt"/>
</dbReference>
<dbReference type="PANTHER" id="PTHR10199:SF100">
    <property type="entry name" value="THROMBOSPONDIN, ISOFORM A"/>
    <property type="match status" value="1"/>
</dbReference>
<reference evidence="8 9" key="1">
    <citation type="submission" date="2017-04" db="EMBL/GenBank/DDBJ databases">
        <title>A new member of the family Flavobacteriaceae isolated from ascidians.</title>
        <authorList>
            <person name="Chen L."/>
        </authorList>
    </citation>
    <scope>NUCLEOTIDE SEQUENCE [LARGE SCALE GENOMIC DNA]</scope>
    <source>
        <strain evidence="8 9">HQA918</strain>
    </source>
</reference>
<evidence type="ECO:0000313" key="8">
    <source>
        <dbReference type="EMBL" id="PCE62691.1"/>
    </source>
</evidence>
<feature type="region of interest" description="Disordered" evidence="5">
    <location>
        <begin position="1685"/>
        <end position="1758"/>
    </location>
</feature>
<organism evidence="8 9">
    <name type="scientific">Sediminicola luteus</name>
    <dbReference type="NCBI Taxonomy" id="319238"/>
    <lineage>
        <taxon>Bacteria</taxon>
        <taxon>Pseudomonadati</taxon>
        <taxon>Bacteroidota</taxon>
        <taxon>Flavobacteriia</taxon>
        <taxon>Flavobacteriales</taxon>
        <taxon>Flavobacteriaceae</taxon>
        <taxon>Sediminicola</taxon>
    </lineage>
</organism>
<feature type="transmembrane region" description="Helical" evidence="6">
    <location>
        <begin position="38"/>
        <end position="57"/>
    </location>
</feature>
<feature type="compositionally biased region" description="Low complexity" evidence="5">
    <location>
        <begin position="996"/>
        <end position="1006"/>
    </location>
</feature>
<dbReference type="GO" id="GO:0005509">
    <property type="term" value="F:calcium ion binding"/>
    <property type="evidence" value="ECO:0007669"/>
    <property type="project" value="InterPro"/>
</dbReference>
<feature type="region of interest" description="Disordered" evidence="5">
    <location>
        <begin position="1502"/>
        <end position="1580"/>
    </location>
</feature>
<sequence>MIMKNTKTARCCSCFQDTGPTAIPGHGNQKNLPKKQAWYTHIMVILMFLFFAVPNSYGQTYDINGYTVNGDDLKYASVRGKDRSGVWGNLPTDFSQLRNIFYWESDKNMNPDMIIQFAKPVVNRSGPDMVAFMYSPNELWGRTHRYLINGRSKEISSLIPVPGKDRYFAGFLELSDFGVAEGQSITQVQIFASSQNTSANYANWSNGGRIVSPLYGNYSDTYAAGIGPISKTNDCDNDGIPDDQEPDCDKDGVPDDCETDSDNDGIPDDCDNCPQIANPNQEDSNYDGVGDACDFCEDHSKYPLAKRIYKLADSKPNCSEYNPADTGVLYLHHSNGQFYTYKAGADLVFVVFEDNSAKLEGTVYRTIDNLRGKITVDFINYQPNGQTTWLGQCYQNGIGNIANYGMKGFFYTGRTTLDINSPPATLANVGEGAGGVSNEYGLAGRSRSTIGSTLIDLFAELVPDKNCIVDCDNDGIPDDQEPDCDNDGIPDDCELDFDNDGVPNDCDNCKLNANPDQADSDNDGLGDVCDSCVEYEDFPQAKNVYRVTDAKPECLLFDQINKAVIYQATPKGYRLWRAGSDLVYIEYDNGTAKLEGSVVAIDNNQTGQVSIDFFGYRQAGSNPMLNSCYQNLLGNFSNYEYNGTLTAGNQTFTIDNPGPKANVGMGAGGDQGRFGVGAWLNGTIGEQSELYANLTLLDDCEDDCDNDGIPDDQEPDCDNDGIPDDCEPDSDNDGIPDDCDNCISTPNPNQADADNDGVGDVCDNCPQNPNPNQADTDGDGVGDVCDDDNGCVDYSNYPNARKIYQATNSKPNCDGFPNAPWSILYYTLNGTQYRWKAGSDLYWVEYNNNTAKLVGTVVNVANNQQGQLDIDFSNYNANGVSTWNNNCYKSTLGAISNYRQYAGTFRTNGTTHTLSNKPNTAGAVVGPGAGGIGGRNGLGAWAQSSFGTTVEIFVEFGQVEECIDDCDGDGIPDDQEPDCDNDGIPDDCEADDDNDGIPNDCDNCPNTANPGQEDSDNDGIGDVCDNCPDVSNPNQEDTDNDGVGDVCETASIGNRVWEDTNNNGIQDPGENGIEGVTVRLYECGGTTPIASTTTDANGNYLFEDLATDTSYFVEFVLPNGYVFSPANQGGNDATDSDVAANGRTGCINLNPNENDDTVDAGLYPFDDCDNDGIPDDQEPDCDNDGIPDDCEPDTDNDGIPDDCDNCPTTPNPNQEDTDNDGVGDACETASIGDRVWEDTNNNGIQDPGENGVEGVTVRLYECGGTTSIATTTTDANGNYLFEDLATDTSYFVEFVLPNGYVFSPANQGGNDATDSDVAANGRTGCIDLDPNENDDTVDAGLYPFDDCDNDGIPDDQEPDCDNDGIPDDCEPDDDNDGIPDDCDNCPTTPNPNQEDTDNDGIGDACETGSIGNRVWEDTNNNGIQDPGENGIEGVTVRLYECGGTTPIATTTTDANGNYLFEDLATDTSYFVEFELPNGYVFSPANQGGNDTTDSDVAANGRTGCIDLDPNENDDTVDAGLYPFDDCDNDGIPDDQEPDCDNDGIPDDCEPDTDNDGIPDDCDNCPTTSNPNQEDTDNDGVGDACETGSIGNRVWEDTNNNGIQDPGENGIEGVTVRLYECGGTTPIASTTTDANGNYLFEDLATDTSYFVEFVLPNGYVFSPANQGGNYATDSDVAANGRTGCIDLDSNENDDTVDAGLYPFDDCDNDGIPDDQEPDCDNDGIPDDCEPDTDNDGIPDDCDNCPTTPNPNQEDTDNDGVGDACETGSIGNRVWEDTNNNGIQDPGENGIEGVTVRLYECGATTPIATTTTDANGNYLFEDLATDTSYFVEFVLPNGYVFSPANQGGNDATDSDVAANGRTGCIDLDPNENDDTVDAGLYPFDDC</sequence>
<keyword evidence="6" id="KW-1133">Transmembrane helix</keyword>
<dbReference type="Gene3D" id="4.10.1080.10">
    <property type="entry name" value="TSP type-3 repeat"/>
    <property type="match status" value="4"/>
</dbReference>
<dbReference type="GO" id="GO:0007155">
    <property type="term" value="P:cell adhesion"/>
    <property type="evidence" value="ECO:0007669"/>
    <property type="project" value="InterPro"/>
</dbReference>
<feature type="region of interest" description="Disordered" evidence="5">
    <location>
        <begin position="705"/>
        <end position="739"/>
    </location>
</feature>
<feature type="region of interest" description="Disordered" evidence="5">
    <location>
        <begin position="966"/>
        <end position="1043"/>
    </location>
</feature>
<evidence type="ECO:0000256" key="6">
    <source>
        <dbReference type="SAM" id="Phobius"/>
    </source>
</evidence>
<dbReference type="Proteomes" id="UP000219559">
    <property type="component" value="Unassembled WGS sequence"/>
</dbReference>
<feature type="compositionally biased region" description="Acidic residues" evidence="5">
    <location>
        <begin position="254"/>
        <end position="263"/>
    </location>
</feature>
<name>A0A2A4G2P3_9FLAO</name>
<dbReference type="InterPro" id="IPR028974">
    <property type="entry name" value="TSP_type-3_rpt"/>
</dbReference>
<evidence type="ECO:0000259" key="7">
    <source>
        <dbReference type="Pfam" id="PF17210"/>
    </source>
</evidence>
<dbReference type="InterPro" id="IPR017897">
    <property type="entry name" value="Thrombospondin_3_rpt"/>
</dbReference>
<keyword evidence="4" id="KW-0106">Calcium</keyword>
<feature type="compositionally biased region" description="Acidic residues" evidence="5">
    <location>
        <begin position="1345"/>
        <end position="1383"/>
    </location>
</feature>
<feature type="domain" description="SD-repeat containing protein B" evidence="7">
    <location>
        <begin position="1588"/>
        <end position="1699"/>
    </location>
</feature>
<feature type="non-terminal residue" evidence="8">
    <location>
        <position position="1884"/>
    </location>
</feature>
<dbReference type="SUPFAM" id="SSF103647">
    <property type="entry name" value="TSP type-3 repeat"/>
    <property type="match status" value="8"/>
</dbReference>
<proteinExistence type="predicted"/>
<keyword evidence="3" id="KW-0732">Signal</keyword>
<evidence type="ECO:0000256" key="1">
    <source>
        <dbReference type="ARBA" id="ARBA00004613"/>
    </source>
</evidence>
<dbReference type="Pfam" id="PF02412">
    <property type="entry name" value="TSP_3"/>
    <property type="match status" value="13"/>
</dbReference>
<evidence type="ECO:0000256" key="3">
    <source>
        <dbReference type="ARBA" id="ARBA00022729"/>
    </source>
</evidence>
<evidence type="ECO:0000256" key="2">
    <source>
        <dbReference type="ARBA" id="ARBA00022525"/>
    </source>
</evidence>
<dbReference type="Gene3D" id="2.60.40.10">
    <property type="entry name" value="Immunoglobulins"/>
    <property type="match status" value="5"/>
</dbReference>
<comment type="subcellular location">
    <subcellularLocation>
        <location evidence="1">Secreted</location>
    </subcellularLocation>
</comment>
<feature type="compositionally biased region" description="Acidic residues" evidence="5">
    <location>
        <begin position="1703"/>
        <end position="1741"/>
    </location>
</feature>
<keyword evidence="6" id="KW-0472">Membrane</keyword>
<gene>
    <name evidence="8" type="ORF">B7P33_15455</name>
</gene>
<dbReference type="EMBL" id="NBWU01000007">
    <property type="protein sequence ID" value="PCE62691.1"/>
    <property type="molecule type" value="Genomic_DNA"/>
</dbReference>
<evidence type="ECO:0000256" key="5">
    <source>
        <dbReference type="SAM" id="MobiDB-lite"/>
    </source>
</evidence>
<evidence type="ECO:0000256" key="4">
    <source>
        <dbReference type="ARBA" id="ARBA00022837"/>
    </source>
</evidence>
<dbReference type="SUPFAM" id="SSF117074">
    <property type="entry name" value="Hypothetical protein PA1324"/>
    <property type="match status" value="5"/>
</dbReference>
<dbReference type="Pfam" id="PF17210">
    <property type="entry name" value="SdrD_B"/>
    <property type="match status" value="5"/>
</dbReference>
<dbReference type="InterPro" id="IPR033764">
    <property type="entry name" value="Sdr_B"/>
</dbReference>
<feature type="domain" description="SD-repeat containing protein B" evidence="7">
    <location>
        <begin position="1050"/>
        <end position="1162"/>
    </location>
</feature>
<feature type="domain" description="SD-repeat containing protein B" evidence="7">
    <location>
        <begin position="1767"/>
        <end position="1878"/>
    </location>
</feature>
<feature type="compositionally biased region" description="Acidic residues" evidence="5">
    <location>
        <begin position="1524"/>
        <end position="1562"/>
    </location>
</feature>
<keyword evidence="6" id="KW-0812">Transmembrane</keyword>
<keyword evidence="2" id="KW-0964">Secreted</keyword>
<feature type="region of interest" description="Disordered" evidence="5">
    <location>
        <begin position="233"/>
        <end position="263"/>
    </location>
</feature>
<feature type="domain" description="SD-repeat containing protein B" evidence="7">
    <location>
        <begin position="1229"/>
        <end position="1341"/>
    </location>
</feature>
<comment type="caution">
    <text evidence="8">The sequence shown here is derived from an EMBL/GenBank/DDBJ whole genome shotgun (WGS) entry which is preliminary data.</text>
</comment>
<feature type="compositionally biased region" description="Acidic residues" evidence="5">
    <location>
        <begin position="966"/>
        <end position="995"/>
    </location>
</feature>
<dbReference type="GO" id="GO:0005576">
    <property type="term" value="C:extracellular region"/>
    <property type="evidence" value="ECO:0007669"/>
    <property type="project" value="UniProtKB-SubCell"/>
</dbReference>
<accession>A0A2A4G2P3</accession>